<dbReference type="EC" id="1.1.1.31" evidence="6"/>
<comment type="catalytic activity">
    <reaction evidence="6">
        <text>3-hydroxy-2-methylpropanoate + NAD(+) = 2-methyl-3-oxopropanoate + NADH + H(+)</text>
        <dbReference type="Rhea" id="RHEA:17681"/>
        <dbReference type="ChEBI" id="CHEBI:11805"/>
        <dbReference type="ChEBI" id="CHEBI:15378"/>
        <dbReference type="ChEBI" id="CHEBI:57540"/>
        <dbReference type="ChEBI" id="CHEBI:57700"/>
        <dbReference type="ChEBI" id="CHEBI:57945"/>
        <dbReference type="EC" id="1.1.1.31"/>
    </reaction>
</comment>
<dbReference type="PROSITE" id="PS00895">
    <property type="entry name" value="3_HYDROXYISOBUT_DH"/>
    <property type="match status" value="1"/>
</dbReference>
<protein>
    <recommendedName>
        <fullName evidence="6">3-hydroxyisobutyrate dehydrogenase</fullName>
        <shortName evidence="6">HIBADH</shortName>
        <ecNumber evidence="6">1.1.1.31</ecNumber>
    </recommendedName>
</protein>
<sequence length="291" mass="29666">MKIGFIGLGNMGGPMAANLAKAGHQVTGFDMAEVEIDGVSMAASAAEAATGADVVITMLPNGQILRAVADQIIPAMTAGATLVDCSTVDVDSARAVAEQTASSDLLFVDAPVSGGIGGAAGGTLTFMAGGSDDAFATASPLFDVMGQKAVHCGAAGAGQSAKICNNMILGVTMAATCEAFALADKLGLDRQKMFDVVSTSSGYSWTMNAYCPAPGVGPQSPADNDYKPGFAAELMLKDLRLSQQAAESADADTPMGELAQALYAQFVENENGLGMDFSALLPRFEKRGRRS</sequence>
<dbReference type="InterPro" id="IPR011548">
    <property type="entry name" value="HIBADH"/>
</dbReference>
<dbReference type="InterPro" id="IPR015815">
    <property type="entry name" value="HIBADH-related"/>
</dbReference>
<dbReference type="EMBL" id="WQLV01000001">
    <property type="protein sequence ID" value="MVO14703.1"/>
    <property type="molecule type" value="Genomic_DNA"/>
</dbReference>
<evidence type="ECO:0000259" key="8">
    <source>
        <dbReference type="Pfam" id="PF14833"/>
    </source>
</evidence>
<dbReference type="SUPFAM" id="SSF51735">
    <property type="entry name" value="NAD(P)-binding Rossmann-fold domains"/>
    <property type="match status" value="1"/>
</dbReference>
<dbReference type="GO" id="GO:0051287">
    <property type="term" value="F:NAD binding"/>
    <property type="evidence" value="ECO:0007669"/>
    <property type="project" value="InterPro"/>
</dbReference>
<dbReference type="GO" id="GO:0006574">
    <property type="term" value="P:L-valine catabolic process"/>
    <property type="evidence" value="ECO:0007669"/>
    <property type="project" value="UniProtKB-UniPathway"/>
</dbReference>
<dbReference type="NCBIfam" id="TIGR01692">
    <property type="entry name" value="HIBADH"/>
    <property type="match status" value="1"/>
</dbReference>
<dbReference type="GO" id="GO:0008442">
    <property type="term" value="F:3-hydroxyisobutyrate dehydrogenase activity"/>
    <property type="evidence" value="ECO:0007669"/>
    <property type="project" value="UniProtKB-EC"/>
</dbReference>
<organism evidence="9 10">
    <name type="scientific">Parasedimentitalea huanghaiensis</name>
    <dbReference type="NCBI Taxonomy" id="2682100"/>
    <lineage>
        <taxon>Bacteria</taxon>
        <taxon>Pseudomonadati</taxon>
        <taxon>Pseudomonadota</taxon>
        <taxon>Alphaproteobacteria</taxon>
        <taxon>Rhodobacterales</taxon>
        <taxon>Paracoccaceae</taxon>
        <taxon>Parasedimentitalea</taxon>
    </lineage>
</organism>
<dbReference type="InterPro" id="IPR006115">
    <property type="entry name" value="6PGDH_NADP-bd"/>
</dbReference>
<evidence type="ECO:0000313" key="9">
    <source>
        <dbReference type="EMBL" id="MVO14703.1"/>
    </source>
</evidence>
<proteinExistence type="inferred from homology"/>
<feature type="active site" evidence="5">
    <location>
        <position position="162"/>
    </location>
</feature>
<keyword evidence="4 6" id="KW-0520">NAD</keyword>
<dbReference type="FunFam" id="1.10.1040.10:FF:000006">
    <property type="entry name" value="3-hydroxyisobutyrate dehydrogenase"/>
    <property type="match status" value="1"/>
</dbReference>
<reference evidence="9 10" key="1">
    <citation type="submission" date="2019-12" db="EMBL/GenBank/DDBJ databases">
        <authorList>
            <person name="Zhang Y.-J."/>
        </authorList>
    </citation>
    <scope>NUCLEOTIDE SEQUENCE [LARGE SCALE GENOMIC DNA]</scope>
    <source>
        <strain evidence="9 10">CY05</strain>
    </source>
</reference>
<comment type="similarity">
    <text evidence="1 6">Belongs to the HIBADH-related family.</text>
</comment>
<dbReference type="RefSeq" id="WP_157020995.1">
    <property type="nucleotide sequence ID" value="NZ_WQLV01000001.1"/>
</dbReference>
<evidence type="ECO:0000259" key="7">
    <source>
        <dbReference type="Pfam" id="PF03446"/>
    </source>
</evidence>
<feature type="domain" description="6-phosphogluconate dehydrogenase NADP-binding" evidence="7">
    <location>
        <begin position="2"/>
        <end position="153"/>
    </location>
</feature>
<keyword evidence="10" id="KW-1185">Reference proteome</keyword>
<dbReference type="InterPro" id="IPR008927">
    <property type="entry name" value="6-PGluconate_DH-like_C_sf"/>
</dbReference>
<dbReference type="AlphaFoldDB" id="A0A6L6WA72"/>
<dbReference type="Pfam" id="PF14833">
    <property type="entry name" value="NAD_binding_11"/>
    <property type="match status" value="1"/>
</dbReference>
<keyword evidence="3 6" id="KW-0560">Oxidoreductase</keyword>
<dbReference type="Proteomes" id="UP000478892">
    <property type="component" value="Unassembled WGS sequence"/>
</dbReference>
<evidence type="ECO:0000256" key="4">
    <source>
        <dbReference type="ARBA" id="ARBA00023027"/>
    </source>
</evidence>
<gene>
    <name evidence="9" type="primary">mmsB</name>
    <name evidence="9" type="ORF">GO984_02675</name>
</gene>
<evidence type="ECO:0000256" key="3">
    <source>
        <dbReference type="ARBA" id="ARBA00023002"/>
    </source>
</evidence>
<name>A0A6L6WA72_9RHOB</name>
<dbReference type="GO" id="GO:0050661">
    <property type="term" value="F:NADP binding"/>
    <property type="evidence" value="ECO:0007669"/>
    <property type="project" value="InterPro"/>
</dbReference>
<dbReference type="PANTHER" id="PTHR22981:SF7">
    <property type="entry name" value="3-HYDROXYISOBUTYRATE DEHYDROGENASE, MITOCHONDRIAL"/>
    <property type="match status" value="1"/>
</dbReference>
<dbReference type="InterPro" id="IPR013328">
    <property type="entry name" value="6PGD_dom2"/>
</dbReference>
<dbReference type="Pfam" id="PF03446">
    <property type="entry name" value="NAD_binding_2"/>
    <property type="match status" value="1"/>
</dbReference>
<dbReference type="UniPathway" id="UPA00362"/>
<dbReference type="Gene3D" id="1.10.1040.10">
    <property type="entry name" value="N-(1-d-carboxylethyl)-l-norvaline Dehydrogenase, domain 2"/>
    <property type="match status" value="1"/>
</dbReference>
<dbReference type="Gene3D" id="3.40.50.720">
    <property type="entry name" value="NAD(P)-binding Rossmann-like Domain"/>
    <property type="match status" value="1"/>
</dbReference>
<dbReference type="PIRSF" id="PIRSF000103">
    <property type="entry name" value="HIBADH"/>
    <property type="match status" value="1"/>
</dbReference>
<accession>A0A6L6WA72</accession>
<feature type="domain" description="3-hydroxyisobutyrate dehydrogenase-like NAD-binding" evidence="8">
    <location>
        <begin position="156"/>
        <end position="281"/>
    </location>
</feature>
<dbReference type="InterPro" id="IPR002204">
    <property type="entry name" value="3-OH-isobutyrate_DH-rel_CS"/>
</dbReference>
<evidence type="ECO:0000313" key="10">
    <source>
        <dbReference type="Proteomes" id="UP000478892"/>
    </source>
</evidence>
<evidence type="ECO:0000256" key="6">
    <source>
        <dbReference type="RuleBase" id="RU910714"/>
    </source>
</evidence>
<evidence type="ECO:0000256" key="5">
    <source>
        <dbReference type="PIRSR" id="PIRSR000103-1"/>
    </source>
</evidence>
<dbReference type="PANTHER" id="PTHR22981">
    <property type="entry name" value="3-HYDROXYISOBUTYRATE DEHYDROGENASE-RELATED"/>
    <property type="match status" value="1"/>
</dbReference>
<evidence type="ECO:0000256" key="2">
    <source>
        <dbReference type="ARBA" id="ARBA00022456"/>
    </source>
</evidence>
<dbReference type="InterPro" id="IPR029154">
    <property type="entry name" value="HIBADH-like_NADP-bd"/>
</dbReference>
<comment type="pathway">
    <text evidence="6">Amino-acid degradation; L-valine degradation.</text>
</comment>
<evidence type="ECO:0000256" key="1">
    <source>
        <dbReference type="ARBA" id="ARBA00009080"/>
    </source>
</evidence>
<dbReference type="SUPFAM" id="SSF48179">
    <property type="entry name" value="6-phosphogluconate dehydrogenase C-terminal domain-like"/>
    <property type="match status" value="1"/>
</dbReference>
<keyword evidence="2 6" id="KW-0101">Branched-chain amino acid catabolism</keyword>
<dbReference type="InterPro" id="IPR036291">
    <property type="entry name" value="NAD(P)-bd_dom_sf"/>
</dbReference>
<comment type="caution">
    <text evidence="9">The sequence shown here is derived from an EMBL/GenBank/DDBJ whole genome shotgun (WGS) entry which is preliminary data.</text>
</comment>